<reference evidence="7 8" key="1">
    <citation type="submission" date="2021-04" db="EMBL/GenBank/DDBJ databases">
        <title>Draft genome sequence of Paenibacillus cisolokensis, LC2-13A.</title>
        <authorList>
            <person name="Uke A."/>
            <person name="Chhe C."/>
            <person name="Baramee S."/>
            <person name="Kosugi A."/>
        </authorList>
    </citation>
    <scope>NUCLEOTIDE SEQUENCE [LARGE SCALE GENOMIC DNA]</scope>
    <source>
        <strain evidence="7 8">LC2-13A</strain>
    </source>
</reference>
<evidence type="ECO:0000256" key="3">
    <source>
        <dbReference type="ARBA" id="ARBA00023027"/>
    </source>
</evidence>
<evidence type="ECO:0000256" key="1">
    <source>
        <dbReference type="ARBA" id="ARBA00005854"/>
    </source>
</evidence>
<dbReference type="PANTHER" id="PTHR43333">
    <property type="entry name" value="2-HACID_DH_C DOMAIN-CONTAINING PROTEIN"/>
    <property type="match status" value="1"/>
</dbReference>
<keyword evidence="8" id="KW-1185">Reference proteome</keyword>
<proteinExistence type="inferred from homology"/>
<dbReference type="EMBL" id="BOVJ01000145">
    <property type="protein sequence ID" value="GIQ65690.1"/>
    <property type="molecule type" value="Genomic_DNA"/>
</dbReference>
<feature type="domain" description="D-isomer specific 2-hydroxyacid dehydrogenase NAD-binding" evidence="6">
    <location>
        <begin position="105"/>
        <end position="279"/>
    </location>
</feature>
<dbReference type="Pfam" id="PF02826">
    <property type="entry name" value="2-Hacid_dh_C"/>
    <property type="match status" value="1"/>
</dbReference>
<evidence type="ECO:0000313" key="7">
    <source>
        <dbReference type="EMBL" id="GIQ65690.1"/>
    </source>
</evidence>
<evidence type="ECO:0000256" key="2">
    <source>
        <dbReference type="ARBA" id="ARBA00023002"/>
    </source>
</evidence>
<dbReference type="PANTHER" id="PTHR43333:SF1">
    <property type="entry name" value="D-ISOMER SPECIFIC 2-HYDROXYACID DEHYDROGENASE NAD-BINDING DOMAIN-CONTAINING PROTEIN"/>
    <property type="match status" value="1"/>
</dbReference>
<evidence type="ECO:0000259" key="6">
    <source>
        <dbReference type="Pfam" id="PF02826"/>
    </source>
</evidence>
<comment type="similarity">
    <text evidence="1 4">Belongs to the D-isomer specific 2-hydroxyacid dehydrogenase family.</text>
</comment>
<protein>
    <submittedName>
        <fullName evidence="7">3-phosphoglycerate dehydrogenase</fullName>
    </submittedName>
</protein>
<dbReference type="InterPro" id="IPR006140">
    <property type="entry name" value="D-isomer_DH_NAD-bd"/>
</dbReference>
<gene>
    <name evidence="7" type="ORF">PACILC2_42580</name>
</gene>
<evidence type="ECO:0000256" key="4">
    <source>
        <dbReference type="RuleBase" id="RU003719"/>
    </source>
</evidence>
<dbReference type="SUPFAM" id="SSF52283">
    <property type="entry name" value="Formate/glycerate dehydrogenase catalytic domain-like"/>
    <property type="match status" value="1"/>
</dbReference>
<dbReference type="InterPro" id="IPR006139">
    <property type="entry name" value="D-isomer_2_OHA_DH_cat_dom"/>
</dbReference>
<dbReference type="InterPro" id="IPR036291">
    <property type="entry name" value="NAD(P)-bd_dom_sf"/>
</dbReference>
<accession>A0ABQ4NBX4</accession>
<keyword evidence="2 4" id="KW-0560">Oxidoreductase</keyword>
<organism evidence="7 8">
    <name type="scientific">Paenibacillus cisolokensis</name>
    <dbReference type="NCBI Taxonomy" id="1658519"/>
    <lineage>
        <taxon>Bacteria</taxon>
        <taxon>Bacillati</taxon>
        <taxon>Bacillota</taxon>
        <taxon>Bacilli</taxon>
        <taxon>Bacillales</taxon>
        <taxon>Paenibacillaceae</taxon>
        <taxon>Paenibacillus</taxon>
    </lineage>
</organism>
<keyword evidence="3" id="KW-0520">NAD</keyword>
<sequence length="317" mass="34690">MRKMICMHGLTPEQEDKIRAAAPGWSILFGRPSELDAESFRDAEVVCGWCPAVETEGLRPDSKLRWVQTWSAGVDKLPLDALAAKGVILTDASGIHPIQMTETAFAMMLAFARNVHTAIRNQAKGVWDSSGTFGELYGQTIGIVGAGAIGGRLARIAKAFGMRTLGVRRSGRPDADFDAMTDLTGLHDVLSASDYVVNALPLTAETRGLFGPDAFRSMKRTARFLNIGRGATVDTDALVEALRDGTIAGAGLDVTDPEPLPADHPLWKMDNVIITPHTSGLTNRYKERITELFVFNLQTYLREGRPARNIVDYERRY</sequence>
<comment type="caution">
    <text evidence="7">The sequence shown here is derived from an EMBL/GenBank/DDBJ whole genome shotgun (WGS) entry which is preliminary data.</text>
</comment>
<dbReference type="SUPFAM" id="SSF51735">
    <property type="entry name" value="NAD(P)-binding Rossmann-fold domains"/>
    <property type="match status" value="1"/>
</dbReference>
<dbReference type="Pfam" id="PF00389">
    <property type="entry name" value="2-Hacid_dh"/>
    <property type="match status" value="1"/>
</dbReference>
<name>A0ABQ4NBX4_9BACL</name>
<dbReference type="Proteomes" id="UP000680304">
    <property type="component" value="Unassembled WGS sequence"/>
</dbReference>
<evidence type="ECO:0000313" key="8">
    <source>
        <dbReference type="Proteomes" id="UP000680304"/>
    </source>
</evidence>
<dbReference type="RefSeq" id="WP_213530174.1">
    <property type="nucleotide sequence ID" value="NZ_BOVJ01000145.1"/>
</dbReference>
<dbReference type="Gene3D" id="3.40.50.720">
    <property type="entry name" value="NAD(P)-binding Rossmann-like Domain"/>
    <property type="match status" value="2"/>
</dbReference>
<evidence type="ECO:0000259" key="5">
    <source>
        <dbReference type="Pfam" id="PF00389"/>
    </source>
</evidence>
<feature type="domain" description="D-isomer specific 2-hydroxyacid dehydrogenase catalytic" evidence="5">
    <location>
        <begin position="37"/>
        <end position="309"/>
    </location>
</feature>
<dbReference type="CDD" id="cd05300">
    <property type="entry name" value="2-Hacid_dh_1"/>
    <property type="match status" value="1"/>
</dbReference>